<keyword evidence="3" id="KW-0285">Flavoprotein</keyword>
<evidence type="ECO:0000256" key="4">
    <source>
        <dbReference type="ARBA" id="ARBA00023002"/>
    </source>
</evidence>
<gene>
    <name evidence="6" type="ORF">MESS2_410020</name>
</gene>
<comment type="cofactor">
    <cofactor evidence="1">
        <name>FAD</name>
        <dbReference type="ChEBI" id="CHEBI:57692"/>
    </cofactor>
</comment>
<dbReference type="EMBL" id="CAUM01000108">
    <property type="protein sequence ID" value="CCV06857.1"/>
    <property type="molecule type" value="Genomic_DNA"/>
</dbReference>
<dbReference type="AlphaFoldDB" id="M5ERF4"/>
<name>M5ERF4_9HYPH</name>
<comment type="caution">
    <text evidence="6">The sequence shown here is derived from an EMBL/GenBank/DDBJ whole genome shotgun (WGS) entry which is preliminary data.</text>
</comment>
<dbReference type="Gene3D" id="3.50.50.60">
    <property type="entry name" value="FAD/NAD(P)-binding domain"/>
    <property type="match status" value="1"/>
</dbReference>
<dbReference type="PANTHER" id="PTHR13847:SF286">
    <property type="entry name" value="D-AMINO ACID DEHYDROGENASE"/>
    <property type="match status" value="1"/>
</dbReference>
<dbReference type="OrthoDB" id="9799943at2"/>
<protein>
    <submittedName>
        <fullName evidence="6">Putative FAD dependent oxidoreductase</fullName>
    </submittedName>
</protein>
<keyword evidence="7" id="KW-1185">Reference proteome</keyword>
<reference evidence="6 7" key="1">
    <citation type="submission" date="2013-02" db="EMBL/GenBank/DDBJ databases">
        <authorList>
            <person name="Genoscope - CEA"/>
        </authorList>
    </citation>
    <scope>NUCLEOTIDE SEQUENCE [LARGE SCALE GENOMIC DNA]</scope>
    <source>
        <strain evidence="6 7">STM 2683</strain>
    </source>
</reference>
<sequence length="386" mass="41856">MISRQEQFDLAIVGAGIVGLAHALAAVRRGLSVVVIDRDAQANGASVRNFGFITVSGQERGQVWRRAMRSRDIWLEVAKPAGIDVIQRGAVVVARRPEARAVAEAFLRTEMGEGCLLLEPDELRGRYPQLAGQDFAGGLWSPHEVRVESHEAIPRLAAWLAERHGVAFRRETAARSIAPPDIETSRGVVHAGKVIVCPGDDLATLYPERIAQYAVTRCKLQMMRLADPGFRLPVSVMSDLGLARYAGYAALPEAAALRRKLQVDQRDALDNGVHLIVVQSADGTLVIGDSHHYATTPDPFASERVDEIILDEFSAVFGGPTPRALERWTGIYASASDRTMFVDAPQENVRLVMITSGIGASTSFAIAEEVIDELFGSTAADARKIA</sequence>
<comment type="similarity">
    <text evidence="2">Belongs to the DadA oxidoreductase family.</text>
</comment>
<dbReference type="GO" id="GO:0016491">
    <property type="term" value="F:oxidoreductase activity"/>
    <property type="evidence" value="ECO:0007669"/>
    <property type="project" value="UniProtKB-KW"/>
</dbReference>
<proteinExistence type="inferred from homology"/>
<evidence type="ECO:0000313" key="7">
    <source>
        <dbReference type="Proteomes" id="UP000012062"/>
    </source>
</evidence>
<dbReference type="Gene3D" id="3.30.9.10">
    <property type="entry name" value="D-Amino Acid Oxidase, subunit A, domain 2"/>
    <property type="match status" value="1"/>
</dbReference>
<dbReference type="eggNOG" id="COG0665">
    <property type="taxonomic scope" value="Bacteria"/>
</dbReference>
<dbReference type="PANTHER" id="PTHR13847">
    <property type="entry name" value="SARCOSINE DEHYDROGENASE-RELATED"/>
    <property type="match status" value="1"/>
</dbReference>
<evidence type="ECO:0000256" key="2">
    <source>
        <dbReference type="ARBA" id="ARBA00009410"/>
    </source>
</evidence>
<dbReference type="InterPro" id="IPR006076">
    <property type="entry name" value="FAD-dep_OxRdtase"/>
</dbReference>
<dbReference type="RefSeq" id="WP_008875754.1">
    <property type="nucleotide sequence ID" value="NZ_CAUM01000108.1"/>
</dbReference>
<dbReference type="NCBIfam" id="TIGR03364">
    <property type="entry name" value="HpnW_proposed"/>
    <property type="match status" value="1"/>
</dbReference>
<evidence type="ECO:0000256" key="3">
    <source>
        <dbReference type="ARBA" id="ARBA00022630"/>
    </source>
</evidence>
<dbReference type="Proteomes" id="UP000012062">
    <property type="component" value="Unassembled WGS sequence"/>
</dbReference>
<evidence type="ECO:0000259" key="5">
    <source>
        <dbReference type="Pfam" id="PF01266"/>
    </source>
</evidence>
<dbReference type="InterPro" id="IPR036188">
    <property type="entry name" value="FAD/NAD-bd_sf"/>
</dbReference>
<keyword evidence="4" id="KW-0560">Oxidoreductase</keyword>
<feature type="domain" description="FAD dependent oxidoreductase" evidence="5">
    <location>
        <begin position="9"/>
        <end position="372"/>
    </location>
</feature>
<organism evidence="6 7">
    <name type="scientific">Mesorhizobium metallidurans STM 2683</name>
    <dbReference type="NCBI Taxonomy" id="1297569"/>
    <lineage>
        <taxon>Bacteria</taxon>
        <taxon>Pseudomonadati</taxon>
        <taxon>Pseudomonadota</taxon>
        <taxon>Alphaproteobacteria</taxon>
        <taxon>Hyphomicrobiales</taxon>
        <taxon>Phyllobacteriaceae</taxon>
        <taxon>Mesorhizobium</taxon>
    </lineage>
</organism>
<dbReference type="STRING" id="1297569.MESS2_410020"/>
<dbReference type="SUPFAM" id="SSF51905">
    <property type="entry name" value="FAD/NAD(P)-binding domain"/>
    <property type="match status" value="1"/>
</dbReference>
<dbReference type="Pfam" id="PF01266">
    <property type="entry name" value="DAO"/>
    <property type="match status" value="1"/>
</dbReference>
<dbReference type="InterPro" id="IPR017741">
    <property type="entry name" value="FAD-dependent_OxRdtase_HpnW"/>
</dbReference>
<evidence type="ECO:0000313" key="6">
    <source>
        <dbReference type="EMBL" id="CCV06857.1"/>
    </source>
</evidence>
<evidence type="ECO:0000256" key="1">
    <source>
        <dbReference type="ARBA" id="ARBA00001974"/>
    </source>
</evidence>
<accession>M5ERF4</accession>
<dbReference type="GO" id="GO:0005737">
    <property type="term" value="C:cytoplasm"/>
    <property type="evidence" value="ECO:0007669"/>
    <property type="project" value="TreeGrafter"/>
</dbReference>